<name>A0AAN9YHA0_9PEZI</name>
<feature type="transmembrane region" description="Helical" evidence="1">
    <location>
        <begin position="98"/>
        <end position="117"/>
    </location>
</feature>
<dbReference type="Pfam" id="PF10311">
    <property type="entry name" value="Ilm1"/>
    <property type="match status" value="1"/>
</dbReference>
<proteinExistence type="predicted"/>
<keyword evidence="1" id="KW-0812">Transmembrane</keyword>
<gene>
    <name evidence="2" type="ORF">SLS62_010031</name>
</gene>
<dbReference type="PANTHER" id="PTHR28029:SF1">
    <property type="entry name" value="PROTEIN ILM1"/>
    <property type="match status" value="1"/>
</dbReference>
<keyword evidence="1" id="KW-0472">Membrane</keyword>
<organism evidence="2 3">
    <name type="scientific">Diatrype stigma</name>
    <dbReference type="NCBI Taxonomy" id="117547"/>
    <lineage>
        <taxon>Eukaryota</taxon>
        <taxon>Fungi</taxon>
        <taxon>Dikarya</taxon>
        <taxon>Ascomycota</taxon>
        <taxon>Pezizomycotina</taxon>
        <taxon>Sordariomycetes</taxon>
        <taxon>Xylariomycetidae</taxon>
        <taxon>Xylariales</taxon>
        <taxon>Diatrypaceae</taxon>
        <taxon>Diatrype</taxon>
    </lineage>
</organism>
<evidence type="ECO:0000313" key="2">
    <source>
        <dbReference type="EMBL" id="KAK7744798.1"/>
    </source>
</evidence>
<evidence type="ECO:0008006" key="4">
    <source>
        <dbReference type="Google" id="ProtNLM"/>
    </source>
</evidence>
<evidence type="ECO:0000313" key="3">
    <source>
        <dbReference type="Proteomes" id="UP001320420"/>
    </source>
</evidence>
<dbReference type="EMBL" id="JAKJXP020000115">
    <property type="protein sequence ID" value="KAK7744798.1"/>
    <property type="molecule type" value="Genomic_DNA"/>
</dbReference>
<protein>
    <recommendedName>
        <fullName evidence="4">Increased loss of mitochondrial DNA protein 1</fullName>
    </recommendedName>
</protein>
<dbReference type="Proteomes" id="UP001320420">
    <property type="component" value="Unassembled WGS sequence"/>
</dbReference>
<dbReference type="PANTHER" id="PTHR28029">
    <property type="entry name" value="PROTEIN ILM1"/>
    <property type="match status" value="1"/>
</dbReference>
<comment type="caution">
    <text evidence="2">The sequence shown here is derived from an EMBL/GenBank/DDBJ whole genome shotgun (WGS) entry which is preliminary data.</text>
</comment>
<evidence type="ECO:0000256" key="1">
    <source>
        <dbReference type="SAM" id="Phobius"/>
    </source>
</evidence>
<sequence length="195" mass="20895">MAIFSAKTLIGGLALLHISLAFFFITNPSVIEGQSLVYVIGEAMGMPQAGNAFSTPSPASALTGVVLLVLGLTDLTTLSTPPEAWLLSHWPAQAPLRVFLFALLAIGVFATAPATAAPRSDPASRLSHPRTPWVGATYGTAAGGAEALRNRVLFTFAFVEFVAWYWLWTVVRDEAGALVAQKLEKAERERLDRLD</sequence>
<dbReference type="AlphaFoldDB" id="A0AAN9YHA0"/>
<feature type="transmembrane region" description="Helical" evidence="1">
    <location>
        <begin position="152"/>
        <end position="171"/>
    </location>
</feature>
<feature type="transmembrane region" description="Helical" evidence="1">
    <location>
        <begin position="57"/>
        <end position="77"/>
    </location>
</feature>
<keyword evidence="3" id="KW-1185">Reference proteome</keyword>
<keyword evidence="1" id="KW-1133">Transmembrane helix</keyword>
<accession>A0AAN9YHA0</accession>
<dbReference type="InterPro" id="IPR018815">
    <property type="entry name" value="Incr_loss_mito_DNA_1"/>
</dbReference>
<reference evidence="2 3" key="1">
    <citation type="submission" date="2024-02" db="EMBL/GenBank/DDBJ databases">
        <title>De novo assembly and annotation of 12 fungi associated with fruit tree decline syndrome in Ontario, Canada.</title>
        <authorList>
            <person name="Sulman M."/>
            <person name="Ellouze W."/>
            <person name="Ilyukhin E."/>
        </authorList>
    </citation>
    <scope>NUCLEOTIDE SEQUENCE [LARGE SCALE GENOMIC DNA]</scope>
    <source>
        <strain evidence="2 3">M11/M66-122</strain>
    </source>
</reference>